<feature type="compositionally biased region" description="Basic residues" evidence="1">
    <location>
        <begin position="182"/>
        <end position="191"/>
    </location>
</feature>
<feature type="region of interest" description="Disordered" evidence="1">
    <location>
        <begin position="179"/>
        <end position="252"/>
    </location>
</feature>
<protein>
    <submittedName>
        <fullName evidence="2">Uncharacterized protein</fullName>
    </submittedName>
</protein>
<reference evidence="2 3" key="1">
    <citation type="journal article" date="2021" name="Environ. Microbiol.">
        <title>Gene family expansions and transcriptome signatures uncover fungal adaptations to wood decay.</title>
        <authorList>
            <person name="Hage H."/>
            <person name="Miyauchi S."/>
            <person name="Viragh M."/>
            <person name="Drula E."/>
            <person name="Min B."/>
            <person name="Chaduli D."/>
            <person name="Navarro D."/>
            <person name="Favel A."/>
            <person name="Norest M."/>
            <person name="Lesage-Meessen L."/>
            <person name="Balint B."/>
            <person name="Merenyi Z."/>
            <person name="de Eugenio L."/>
            <person name="Morin E."/>
            <person name="Martinez A.T."/>
            <person name="Baldrian P."/>
            <person name="Stursova M."/>
            <person name="Martinez M.J."/>
            <person name="Novotny C."/>
            <person name="Magnuson J.K."/>
            <person name="Spatafora J.W."/>
            <person name="Maurice S."/>
            <person name="Pangilinan J."/>
            <person name="Andreopoulos W."/>
            <person name="LaButti K."/>
            <person name="Hundley H."/>
            <person name="Na H."/>
            <person name="Kuo A."/>
            <person name="Barry K."/>
            <person name="Lipzen A."/>
            <person name="Henrissat B."/>
            <person name="Riley R."/>
            <person name="Ahrendt S."/>
            <person name="Nagy L.G."/>
            <person name="Grigoriev I.V."/>
            <person name="Martin F."/>
            <person name="Rosso M.N."/>
        </authorList>
    </citation>
    <scope>NUCLEOTIDE SEQUENCE [LARGE SCALE GENOMIC DNA]</scope>
    <source>
        <strain evidence="2 3">CIRM-BRFM 1785</strain>
    </source>
</reference>
<feature type="compositionally biased region" description="Low complexity" evidence="1">
    <location>
        <begin position="192"/>
        <end position="210"/>
    </location>
</feature>
<dbReference type="Proteomes" id="UP000814176">
    <property type="component" value="Unassembled WGS sequence"/>
</dbReference>
<gene>
    <name evidence="2" type="ORF">C8Q71DRAFT_861033</name>
</gene>
<sequence length="553" mass="59653">MSTAPLNFSTVATTAAPKYPFLSQPPPQKKRPTQPLPSPPVQVPTTPRSPVIGRRRSATTSAISAWVLNIQPGSPAPPTPRRRTSISSSRRPSVSPRSCSRRPSVGSGRVPSASFLNVFESPTNPTHVTPSLKDFQHDLTAVGYASVFVHFPKTPSSAAYPDRHPSPLEIPISPVPVVSQKPAKRGLKHFRSLSALRGSRSRSKSTTMPSMPSPPFMSRHPAPPVPSASAHSRAVSRDDVSKSKKSKYAKYRPPPLATELALAQLADGGKMDDHVRRFAESQARAGGAQMVNGKLVGVGDVWRDGAGGVWRDQDEEWEYAHLLGGDQDLDGNERSWVRFGSASAASSGADEERRGSCSSQDSDLDPRYAMQADSGDDLAVFGSALMPSAMRKPGMSVLALPSRARRAAPHLRKPEFLLDVFPVPDASAPAKGKQPLSPHVSNTPESRPIGKERRRPAPIALPPPSPAAKYPANPLDDVRKDFLEHSFAPAPAPRVRDENRHHHHQQRPSEPPHTATRVDSRSAVARKIAASGKGSLKMDVRGFLKVMGGKKDI</sequence>
<feature type="compositionally biased region" description="Polar residues" evidence="1">
    <location>
        <begin position="1"/>
        <end position="13"/>
    </location>
</feature>
<feature type="region of interest" description="Disordered" evidence="1">
    <location>
        <begin position="428"/>
        <end position="523"/>
    </location>
</feature>
<comment type="caution">
    <text evidence="2">The sequence shown here is derived from an EMBL/GenBank/DDBJ whole genome shotgun (WGS) entry which is preliminary data.</text>
</comment>
<feature type="region of interest" description="Disordered" evidence="1">
    <location>
        <begin position="1"/>
        <end position="110"/>
    </location>
</feature>
<proteinExistence type="predicted"/>
<name>A0ABQ8K6X9_9APHY</name>
<dbReference type="GeneID" id="72008585"/>
<feature type="region of interest" description="Disordered" evidence="1">
    <location>
        <begin position="343"/>
        <end position="367"/>
    </location>
</feature>
<accession>A0ABQ8K6X9</accession>
<organism evidence="2 3">
    <name type="scientific">Rhodofomes roseus</name>
    <dbReference type="NCBI Taxonomy" id="34475"/>
    <lineage>
        <taxon>Eukaryota</taxon>
        <taxon>Fungi</taxon>
        <taxon>Dikarya</taxon>
        <taxon>Basidiomycota</taxon>
        <taxon>Agaricomycotina</taxon>
        <taxon>Agaricomycetes</taxon>
        <taxon>Polyporales</taxon>
        <taxon>Rhodofomes</taxon>
    </lineage>
</organism>
<feature type="compositionally biased region" description="Pro residues" evidence="1">
    <location>
        <begin position="211"/>
        <end position="226"/>
    </location>
</feature>
<evidence type="ECO:0000313" key="3">
    <source>
        <dbReference type="Proteomes" id="UP000814176"/>
    </source>
</evidence>
<evidence type="ECO:0000313" key="2">
    <source>
        <dbReference type="EMBL" id="KAH9832652.1"/>
    </source>
</evidence>
<keyword evidence="3" id="KW-1185">Reference proteome</keyword>
<feature type="compositionally biased region" description="Low complexity" evidence="1">
    <location>
        <begin position="85"/>
        <end position="110"/>
    </location>
</feature>
<dbReference type="EMBL" id="JADCUA010000021">
    <property type="protein sequence ID" value="KAH9832652.1"/>
    <property type="molecule type" value="Genomic_DNA"/>
</dbReference>
<dbReference type="RefSeq" id="XP_047775570.1">
    <property type="nucleotide sequence ID" value="XM_047927853.1"/>
</dbReference>
<evidence type="ECO:0000256" key="1">
    <source>
        <dbReference type="SAM" id="MobiDB-lite"/>
    </source>
</evidence>